<gene>
    <name evidence="1" type="ORF">F0562_014108</name>
</gene>
<organism evidence="1 2">
    <name type="scientific">Nyssa sinensis</name>
    <dbReference type="NCBI Taxonomy" id="561372"/>
    <lineage>
        <taxon>Eukaryota</taxon>
        <taxon>Viridiplantae</taxon>
        <taxon>Streptophyta</taxon>
        <taxon>Embryophyta</taxon>
        <taxon>Tracheophyta</taxon>
        <taxon>Spermatophyta</taxon>
        <taxon>Magnoliopsida</taxon>
        <taxon>eudicotyledons</taxon>
        <taxon>Gunneridae</taxon>
        <taxon>Pentapetalae</taxon>
        <taxon>asterids</taxon>
        <taxon>Cornales</taxon>
        <taxon>Nyssaceae</taxon>
        <taxon>Nyssa</taxon>
    </lineage>
</organism>
<sequence>MFETPLGEGGDALVQKVVAPGREIVGATGRSWDHCDSNWIEVPQGDSDSDNGSTVPETEEDIANSVEEHLWRDLQSVVDEAMENTSAGCSRWQNQDSARVNTSEAEKEGCIARFHSESAPEKFSRTKDRAEEAKLQMQARGEYGDLDGMTFGQAGMLVSPARQSEVVPIYCDPLATLLPGQGIGGEAEVGINTAAEVSGWVKRHRYALYRGMLTIEK</sequence>
<protein>
    <submittedName>
        <fullName evidence="1">Uncharacterized protein</fullName>
    </submittedName>
</protein>
<dbReference type="Proteomes" id="UP000325577">
    <property type="component" value="Linkage Group LG6"/>
</dbReference>
<keyword evidence="2" id="KW-1185">Reference proteome</keyword>
<evidence type="ECO:0000313" key="1">
    <source>
        <dbReference type="EMBL" id="KAA8519802.1"/>
    </source>
</evidence>
<evidence type="ECO:0000313" key="2">
    <source>
        <dbReference type="Proteomes" id="UP000325577"/>
    </source>
</evidence>
<name>A0A5J4ZQT3_9ASTE</name>
<dbReference type="AlphaFoldDB" id="A0A5J4ZQT3"/>
<accession>A0A5J4ZQT3</accession>
<dbReference type="EMBL" id="CM018049">
    <property type="protein sequence ID" value="KAA8519802.1"/>
    <property type="molecule type" value="Genomic_DNA"/>
</dbReference>
<reference evidence="1 2" key="1">
    <citation type="submission" date="2019-09" db="EMBL/GenBank/DDBJ databases">
        <title>A chromosome-level genome assembly of the Chinese tupelo Nyssa sinensis.</title>
        <authorList>
            <person name="Yang X."/>
            <person name="Kang M."/>
            <person name="Yang Y."/>
            <person name="Xiong H."/>
            <person name="Wang M."/>
            <person name="Zhang Z."/>
            <person name="Wang Z."/>
            <person name="Wu H."/>
            <person name="Ma T."/>
            <person name="Liu J."/>
            <person name="Xi Z."/>
        </authorList>
    </citation>
    <scope>NUCLEOTIDE SEQUENCE [LARGE SCALE GENOMIC DNA]</scope>
    <source>
        <strain evidence="1">J267</strain>
        <tissue evidence="1">Leaf</tissue>
    </source>
</reference>
<proteinExistence type="predicted"/>